<gene>
    <name evidence="3" type="ORF">IPT68_16350</name>
</gene>
<dbReference type="AlphaFoldDB" id="A0A7M2TH78"/>
<dbReference type="EMBL" id="CP063374">
    <property type="protein sequence ID" value="QOV47303.1"/>
    <property type="molecule type" value="Genomic_DNA"/>
</dbReference>
<keyword evidence="4" id="KW-1185">Reference proteome</keyword>
<protein>
    <submittedName>
        <fullName evidence="3">Calcium-binding protein</fullName>
    </submittedName>
</protein>
<dbReference type="KEGG" id="schf:IPT68_16350"/>
<reference evidence="3 4" key="1">
    <citation type="submission" date="2020-10" db="EMBL/GenBank/DDBJ databases">
        <title>Streptomyces chromofuscus complate genome analysis.</title>
        <authorList>
            <person name="Anwar N."/>
        </authorList>
    </citation>
    <scope>NUCLEOTIDE SEQUENCE [LARGE SCALE GENOMIC DNA]</scope>
    <source>
        <strain evidence="3 4">DSM 40273</strain>
    </source>
</reference>
<organism evidence="3 4">
    <name type="scientific">Streptomyces chromofuscus</name>
    <dbReference type="NCBI Taxonomy" id="42881"/>
    <lineage>
        <taxon>Bacteria</taxon>
        <taxon>Bacillati</taxon>
        <taxon>Actinomycetota</taxon>
        <taxon>Actinomycetes</taxon>
        <taxon>Kitasatosporales</taxon>
        <taxon>Streptomycetaceae</taxon>
        <taxon>Streptomyces</taxon>
    </lineage>
</organism>
<feature type="compositionally biased region" description="Polar residues" evidence="1">
    <location>
        <begin position="43"/>
        <end position="52"/>
    </location>
</feature>
<feature type="region of interest" description="Disordered" evidence="1">
    <location>
        <begin position="26"/>
        <end position="54"/>
    </location>
</feature>
<evidence type="ECO:0000256" key="1">
    <source>
        <dbReference type="SAM" id="MobiDB-lite"/>
    </source>
</evidence>
<feature type="chain" id="PRO_5030941191" evidence="2">
    <location>
        <begin position="27"/>
        <end position="290"/>
    </location>
</feature>
<dbReference type="RefSeq" id="WP_189700275.1">
    <property type="nucleotide sequence ID" value="NZ_BMTA01000017.1"/>
</dbReference>
<accession>A0A7M2TH78</accession>
<feature type="signal peptide" evidence="2">
    <location>
        <begin position="1"/>
        <end position="26"/>
    </location>
</feature>
<evidence type="ECO:0000256" key="2">
    <source>
        <dbReference type="SAM" id="SignalP"/>
    </source>
</evidence>
<sequence length="290" mass="30236">MRIRATVAAVSGALALSALTAPLAQADAQGPDLDRPSVAERFGSSTAKPTSQVTTAAAPTVTKVTVNNAKNVVVGTGTKTFNVYVQASHPSGIADAYLDLWHGTDPALDLDGWLPPNEEVASCTANSATTSTCKLSITATAGLNNEGVGDLYANILAGTWHVAVGVQANDGEFFYTDFYNTHKVQRFSVLTVNASPEPVVKGGTLTVSGKLTRADWAARKYVGFSGQKVALQFRKAGPTSYANVKGITSATGGALKTTNRAYYDGYWRFNYAGIPSTGAAVAAGDYVDVK</sequence>
<proteinExistence type="predicted"/>
<keyword evidence="2" id="KW-0732">Signal</keyword>
<name>A0A7M2TH78_STRCW</name>
<dbReference type="Proteomes" id="UP000594008">
    <property type="component" value="Chromosome"/>
</dbReference>
<evidence type="ECO:0000313" key="3">
    <source>
        <dbReference type="EMBL" id="QOV47303.1"/>
    </source>
</evidence>
<evidence type="ECO:0000313" key="4">
    <source>
        <dbReference type="Proteomes" id="UP000594008"/>
    </source>
</evidence>